<dbReference type="PROSITE" id="PS50927">
    <property type="entry name" value="BULB_LECTIN"/>
    <property type="match status" value="1"/>
</dbReference>
<organism evidence="3 4">
    <name type="scientific">Actinorhabdospora filicis</name>
    <dbReference type="NCBI Taxonomy" id="1785913"/>
    <lineage>
        <taxon>Bacteria</taxon>
        <taxon>Bacillati</taxon>
        <taxon>Actinomycetota</taxon>
        <taxon>Actinomycetes</taxon>
        <taxon>Micromonosporales</taxon>
        <taxon>Micromonosporaceae</taxon>
        <taxon>Actinorhabdospora</taxon>
    </lineage>
</organism>
<dbReference type="AlphaFoldDB" id="A0A9W6SLH7"/>
<comment type="caution">
    <text evidence="3">The sequence shown here is derived from an EMBL/GenBank/DDBJ whole genome shotgun (WGS) entry which is preliminary data.</text>
</comment>
<dbReference type="InterPro" id="IPR036426">
    <property type="entry name" value="Bulb-type_lectin_dom_sf"/>
</dbReference>
<evidence type="ECO:0000259" key="2">
    <source>
        <dbReference type="PROSITE" id="PS50927"/>
    </source>
</evidence>
<dbReference type="InterPro" id="IPR001480">
    <property type="entry name" value="Bulb-type_lectin_dom"/>
</dbReference>
<protein>
    <recommendedName>
        <fullName evidence="2">Bulb-type lectin domain-containing protein</fullName>
    </recommendedName>
</protein>
<feature type="signal peptide" evidence="1">
    <location>
        <begin position="1"/>
        <end position="27"/>
    </location>
</feature>
<name>A0A9W6SLH7_9ACTN</name>
<keyword evidence="4" id="KW-1185">Reference proteome</keyword>
<dbReference type="EMBL" id="BSTX01000002">
    <property type="protein sequence ID" value="GLZ78117.1"/>
    <property type="molecule type" value="Genomic_DNA"/>
</dbReference>
<gene>
    <name evidence="3" type="ORF">Afil01_29240</name>
</gene>
<dbReference type="Proteomes" id="UP001165079">
    <property type="component" value="Unassembled WGS sequence"/>
</dbReference>
<dbReference type="RefSeq" id="WP_285663289.1">
    <property type="nucleotide sequence ID" value="NZ_BSTX01000002.1"/>
</dbReference>
<dbReference type="Gene3D" id="2.90.10.10">
    <property type="entry name" value="Bulb-type lectin domain"/>
    <property type="match status" value="2"/>
</dbReference>
<evidence type="ECO:0000256" key="1">
    <source>
        <dbReference type="SAM" id="SignalP"/>
    </source>
</evidence>
<accession>A0A9W6SLH7</accession>
<evidence type="ECO:0000313" key="4">
    <source>
        <dbReference type="Proteomes" id="UP001165079"/>
    </source>
</evidence>
<feature type="chain" id="PRO_5040967137" description="Bulb-type lectin domain-containing protein" evidence="1">
    <location>
        <begin position="28"/>
        <end position="193"/>
    </location>
</feature>
<proteinExistence type="predicted"/>
<evidence type="ECO:0000313" key="3">
    <source>
        <dbReference type="EMBL" id="GLZ78117.1"/>
    </source>
</evidence>
<dbReference type="SUPFAM" id="SSF51110">
    <property type="entry name" value="alpha-D-mannose-specific plant lectins"/>
    <property type="match status" value="1"/>
</dbReference>
<sequence length="193" mass="21187">MRYTFARLAGVAAILLATIVFATPAQAGVAVGQYGGGCLNARTDSPKTYTEWLSPNWCLYEGDKIEANKPTTNCPTAYCVYWLVYQSDGNLVEYVMHSDRWKEVSGGYGIVDVKWASNTGYHGAGFTRMQGDGNLVIYGNDGQAKWSSDTGCHGTSALKMQTDGNLVIYRVSDWAPTWEHGLSLSPWCNPDIY</sequence>
<dbReference type="SMART" id="SM00108">
    <property type="entry name" value="B_lectin"/>
    <property type="match status" value="1"/>
</dbReference>
<keyword evidence="1" id="KW-0732">Signal</keyword>
<feature type="domain" description="Bulb-type lectin" evidence="2">
    <location>
        <begin position="56"/>
        <end position="181"/>
    </location>
</feature>
<reference evidence="3" key="1">
    <citation type="submission" date="2023-03" db="EMBL/GenBank/DDBJ databases">
        <title>Actinorhabdospora filicis NBRC 111898.</title>
        <authorList>
            <person name="Ichikawa N."/>
            <person name="Sato H."/>
            <person name="Tonouchi N."/>
        </authorList>
    </citation>
    <scope>NUCLEOTIDE SEQUENCE</scope>
    <source>
        <strain evidence="3">NBRC 111898</strain>
    </source>
</reference>